<dbReference type="AlphaFoldDB" id="A0A4Q9DWN8"/>
<dbReference type="GO" id="GO:0006629">
    <property type="term" value="P:lipid metabolic process"/>
    <property type="evidence" value="ECO:0007669"/>
    <property type="project" value="InterPro"/>
</dbReference>
<dbReference type="RefSeq" id="WP_131013442.1">
    <property type="nucleotide sequence ID" value="NZ_SIRE01000007.1"/>
</dbReference>
<accession>A0A4Q9DWN8</accession>
<dbReference type="OrthoDB" id="384721at2"/>
<name>A0A4Q9DWN8_9BACL</name>
<dbReference type="Proteomes" id="UP000293142">
    <property type="component" value="Unassembled WGS sequence"/>
</dbReference>
<reference evidence="2 3" key="1">
    <citation type="submission" date="2019-02" db="EMBL/GenBank/DDBJ databases">
        <title>Paenibacillus sp. nov., isolated from surface-sterilized tissue of Thalictrum simplex L.</title>
        <authorList>
            <person name="Tuo L."/>
        </authorList>
    </citation>
    <scope>NUCLEOTIDE SEQUENCE [LARGE SCALE GENOMIC DNA]</scope>
    <source>
        <strain evidence="2 3">N2SHLJ1</strain>
    </source>
</reference>
<comment type="caution">
    <text evidence="2">The sequence shown here is derived from an EMBL/GenBank/DDBJ whole genome shotgun (WGS) entry which is preliminary data.</text>
</comment>
<keyword evidence="3" id="KW-1185">Reference proteome</keyword>
<sequence>MSVPMIIGHRGAAGEAPENTLASFLLAVRQGAHAIELDVQLSKDGELVVIHDDTIDRTTNGKGAVAELTLEELKRYDAGLWYGEQFAGETIPTLAEVFERMPAECVVNVEIKGEMNGELERKLAELLYGSGRMETVLVSSFKHKSLKTLKLIAPEVRVGLGYTGDVIDHIAFAEAFGAEVFSLHPHHKLIGLHEIGLAVSKGIRVYPYTVNGEEDMRKLLQAGASGLITDYPGRMRAVLEQGI</sequence>
<dbReference type="Gene3D" id="3.20.20.190">
    <property type="entry name" value="Phosphatidylinositol (PI) phosphodiesterase"/>
    <property type="match status" value="1"/>
</dbReference>
<dbReference type="PANTHER" id="PTHR46211">
    <property type="entry name" value="GLYCEROPHOSPHORYL DIESTER PHOSPHODIESTERASE"/>
    <property type="match status" value="1"/>
</dbReference>
<evidence type="ECO:0000313" key="3">
    <source>
        <dbReference type="Proteomes" id="UP000293142"/>
    </source>
</evidence>
<proteinExistence type="predicted"/>
<dbReference type="EMBL" id="SIRE01000007">
    <property type="protein sequence ID" value="TBL79591.1"/>
    <property type="molecule type" value="Genomic_DNA"/>
</dbReference>
<dbReference type="SUPFAM" id="SSF51695">
    <property type="entry name" value="PLC-like phosphodiesterases"/>
    <property type="match status" value="1"/>
</dbReference>
<dbReference type="InterPro" id="IPR030395">
    <property type="entry name" value="GP_PDE_dom"/>
</dbReference>
<dbReference type="PANTHER" id="PTHR46211:SF1">
    <property type="entry name" value="GLYCEROPHOSPHODIESTER PHOSPHODIESTERASE, CYTOPLASMIC"/>
    <property type="match status" value="1"/>
</dbReference>
<evidence type="ECO:0000313" key="2">
    <source>
        <dbReference type="EMBL" id="TBL79591.1"/>
    </source>
</evidence>
<organism evidence="2 3">
    <name type="scientific">Paenibacillus thalictri</name>
    <dbReference type="NCBI Taxonomy" id="2527873"/>
    <lineage>
        <taxon>Bacteria</taxon>
        <taxon>Bacillati</taxon>
        <taxon>Bacillota</taxon>
        <taxon>Bacilli</taxon>
        <taxon>Bacillales</taxon>
        <taxon>Paenibacillaceae</taxon>
        <taxon>Paenibacillus</taxon>
    </lineage>
</organism>
<dbReference type="Pfam" id="PF03009">
    <property type="entry name" value="GDPD"/>
    <property type="match status" value="1"/>
</dbReference>
<protein>
    <submittedName>
        <fullName evidence="2">Glycerophosphodiester phosphodiesterase</fullName>
    </submittedName>
</protein>
<dbReference type="InterPro" id="IPR017946">
    <property type="entry name" value="PLC-like_Pdiesterase_TIM-brl"/>
</dbReference>
<dbReference type="GO" id="GO:0008081">
    <property type="term" value="F:phosphoric diester hydrolase activity"/>
    <property type="evidence" value="ECO:0007669"/>
    <property type="project" value="InterPro"/>
</dbReference>
<evidence type="ECO:0000259" key="1">
    <source>
        <dbReference type="PROSITE" id="PS51704"/>
    </source>
</evidence>
<feature type="domain" description="GP-PDE" evidence="1">
    <location>
        <begin position="4"/>
        <end position="239"/>
    </location>
</feature>
<gene>
    <name evidence="2" type="ORF">EYB31_11345</name>
</gene>
<dbReference type="PROSITE" id="PS51704">
    <property type="entry name" value="GP_PDE"/>
    <property type="match status" value="1"/>
</dbReference>